<sequence>MFCGRFAYSANNDSPSTPAPPLAERLAGLRPSRELLEFYRCKVAEFDEVHEALIKRLDSYKSTLQNQVQMERRLQKRETEVYELQQALSDMQMVVLQSREQILQLYAKNDLLKIRYRWLFF</sequence>
<dbReference type="Proteomes" id="UP000694388">
    <property type="component" value="Unplaced"/>
</dbReference>
<dbReference type="Ensembl" id="ENSEBUT00000028023.1">
    <property type="protein sequence ID" value="ENSEBUP00000027447.1"/>
    <property type="gene ID" value="ENSEBUG00000016823.1"/>
</dbReference>
<dbReference type="AlphaFoldDB" id="A0A8C4RA07"/>
<reference evidence="1" key="1">
    <citation type="submission" date="2025-08" db="UniProtKB">
        <authorList>
            <consortium name="Ensembl"/>
        </authorList>
    </citation>
    <scope>IDENTIFICATION</scope>
</reference>
<evidence type="ECO:0000313" key="1">
    <source>
        <dbReference type="Ensembl" id="ENSEBUP00000027447.1"/>
    </source>
</evidence>
<proteinExistence type="predicted"/>
<protein>
    <submittedName>
        <fullName evidence="1">Uncharacterized protein</fullName>
    </submittedName>
</protein>
<dbReference type="GO" id="GO:0005813">
    <property type="term" value="C:centrosome"/>
    <property type="evidence" value="ECO:0007669"/>
    <property type="project" value="TreeGrafter"/>
</dbReference>
<keyword evidence="2" id="KW-1185">Reference proteome</keyword>
<dbReference type="GeneTree" id="ENSGT00390000010251"/>
<name>A0A8C4RA07_EPTBU</name>
<accession>A0A8C4RA07</accession>
<organism evidence="1 2">
    <name type="scientific">Eptatretus burgeri</name>
    <name type="common">Inshore hagfish</name>
    <dbReference type="NCBI Taxonomy" id="7764"/>
    <lineage>
        <taxon>Eukaryota</taxon>
        <taxon>Metazoa</taxon>
        <taxon>Chordata</taxon>
        <taxon>Craniata</taxon>
        <taxon>Vertebrata</taxon>
        <taxon>Cyclostomata</taxon>
        <taxon>Myxini</taxon>
        <taxon>Myxiniformes</taxon>
        <taxon>Myxinidae</taxon>
        <taxon>Eptatretinae</taxon>
        <taxon>Eptatretus</taxon>
    </lineage>
</organism>
<dbReference type="PANTHER" id="PTHR22091">
    <property type="entry name" value="COILED-COIL DOMAIN-CONTAINING PROTEIN 77"/>
    <property type="match status" value="1"/>
</dbReference>
<dbReference type="InterPro" id="IPR037696">
    <property type="entry name" value="CCDC77"/>
</dbReference>
<dbReference type="PANTHER" id="PTHR22091:SF1">
    <property type="entry name" value="COILED-COIL DOMAIN-CONTAINING PROTEIN 77"/>
    <property type="match status" value="1"/>
</dbReference>
<evidence type="ECO:0000313" key="2">
    <source>
        <dbReference type="Proteomes" id="UP000694388"/>
    </source>
</evidence>
<reference evidence="1" key="2">
    <citation type="submission" date="2025-09" db="UniProtKB">
        <authorList>
            <consortium name="Ensembl"/>
        </authorList>
    </citation>
    <scope>IDENTIFICATION</scope>
</reference>